<dbReference type="OrthoDB" id="667380at2"/>
<gene>
    <name evidence="1" type="ORF">LX64_00940</name>
</gene>
<dbReference type="EMBL" id="QLLL01000002">
    <property type="protein sequence ID" value="RAJ08293.1"/>
    <property type="molecule type" value="Genomic_DNA"/>
</dbReference>
<dbReference type="RefSeq" id="WP_111596458.1">
    <property type="nucleotide sequence ID" value="NZ_QLLL01000002.1"/>
</dbReference>
<proteinExistence type="predicted"/>
<protein>
    <recommendedName>
        <fullName evidence="3">Transcription elongation GreA/GreB family factor</fullName>
    </recommendedName>
</protein>
<evidence type="ECO:0000313" key="1">
    <source>
        <dbReference type="EMBL" id="RAJ08293.1"/>
    </source>
</evidence>
<organism evidence="1 2">
    <name type="scientific">Chitinophaga skermanii</name>
    <dbReference type="NCBI Taxonomy" id="331697"/>
    <lineage>
        <taxon>Bacteria</taxon>
        <taxon>Pseudomonadati</taxon>
        <taxon>Bacteroidota</taxon>
        <taxon>Chitinophagia</taxon>
        <taxon>Chitinophagales</taxon>
        <taxon>Chitinophagaceae</taxon>
        <taxon>Chitinophaga</taxon>
    </lineage>
</organism>
<evidence type="ECO:0000313" key="2">
    <source>
        <dbReference type="Proteomes" id="UP000249547"/>
    </source>
</evidence>
<name>A0A327QY17_9BACT</name>
<dbReference type="AlphaFoldDB" id="A0A327QY17"/>
<reference evidence="1 2" key="1">
    <citation type="submission" date="2018-06" db="EMBL/GenBank/DDBJ databases">
        <title>Genomic Encyclopedia of Archaeal and Bacterial Type Strains, Phase II (KMG-II): from individual species to whole genera.</title>
        <authorList>
            <person name="Goeker M."/>
        </authorList>
    </citation>
    <scope>NUCLEOTIDE SEQUENCE [LARGE SCALE GENOMIC DNA]</scope>
    <source>
        <strain evidence="1 2">DSM 23857</strain>
    </source>
</reference>
<keyword evidence="2" id="KW-1185">Reference proteome</keyword>
<evidence type="ECO:0008006" key="3">
    <source>
        <dbReference type="Google" id="ProtNLM"/>
    </source>
</evidence>
<sequence>MEEKIAYKLLLKQYCEQVLLDRIATTQQAMNEAQAAANNESKSSAGDKYETARAMSHMEKDMHARQLLAHQQELHALRAINVQTIYQLPTAGAFIQTTTTLFFIGAGLGKQLVNKATIIFLSPSSPLALQLAKKKVGDEIEFKGKVAILDIY</sequence>
<accession>A0A327QY17</accession>
<dbReference type="Proteomes" id="UP000249547">
    <property type="component" value="Unassembled WGS sequence"/>
</dbReference>
<comment type="caution">
    <text evidence="1">The sequence shown here is derived from an EMBL/GenBank/DDBJ whole genome shotgun (WGS) entry which is preliminary data.</text>
</comment>